<evidence type="ECO:0000313" key="2">
    <source>
        <dbReference type="EMBL" id="GAA3543082.1"/>
    </source>
</evidence>
<name>A0ABP6W0X8_9ACTN</name>
<dbReference type="Proteomes" id="UP001500630">
    <property type="component" value="Unassembled WGS sequence"/>
</dbReference>
<comment type="caution">
    <text evidence="2">The sequence shown here is derived from an EMBL/GenBank/DDBJ whole genome shotgun (WGS) entry which is preliminary data.</text>
</comment>
<dbReference type="EMBL" id="BAABDQ010000004">
    <property type="protein sequence ID" value="GAA3543082.1"/>
    <property type="molecule type" value="Genomic_DNA"/>
</dbReference>
<evidence type="ECO:0000256" key="1">
    <source>
        <dbReference type="SAM" id="Phobius"/>
    </source>
</evidence>
<organism evidence="2 3">
    <name type="scientific">Nonomuraea rosea</name>
    <dbReference type="NCBI Taxonomy" id="638574"/>
    <lineage>
        <taxon>Bacteria</taxon>
        <taxon>Bacillati</taxon>
        <taxon>Actinomycetota</taxon>
        <taxon>Actinomycetes</taxon>
        <taxon>Streptosporangiales</taxon>
        <taxon>Streptosporangiaceae</taxon>
        <taxon>Nonomuraea</taxon>
    </lineage>
</organism>
<sequence length="60" mass="6494">MRNTFSFSFEELVAIAIIFLIGLAAVRIAYAVPMTQVRALLALALVAGSFLVLLHVMRGS</sequence>
<keyword evidence="1" id="KW-1133">Transmembrane helix</keyword>
<reference evidence="3" key="1">
    <citation type="journal article" date="2019" name="Int. J. Syst. Evol. Microbiol.">
        <title>The Global Catalogue of Microorganisms (GCM) 10K type strain sequencing project: providing services to taxonomists for standard genome sequencing and annotation.</title>
        <authorList>
            <consortium name="The Broad Institute Genomics Platform"/>
            <consortium name="The Broad Institute Genome Sequencing Center for Infectious Disease"/>
            <person name="Wu L."/>
            <person name="Ma J."/>
        </authorList>
    </citation>
    <scope>NUCLEOTIDE SEQUENCE [LARGE SCALE GENOMIC DNA]</scope>
    <source>
        <strain evidence="3">JCM 17326</strain>
    </source>
</reference>
<evidence type="ECO:0000313" key="3">
    <source>
        <dbReference type="Proteomes" id="UP001500630"/>
    </source>
</evidence>
<keyword evidence="1" id="KW-0812">Transmembrane</keyword>
<accession>A0ABP6W0X8</accession>
<keyword evidence="3" id="KW-1185">Reference proteome</keyword>
<proteinExistence type="predicted"/>
<gene>
    <name evidence="2" type="ORF">GCM10022419_024060</name>
</gene>
<feature type="transmembrane region" description="Helical" evidence="1">
    <location>
        <begin position="12"/>
        <end position="33"/>
    </location>
</feature>
<keyword evidence="1" id="KW-0472">Membrane</keyword>
<feature type="transmembrane region" description="Helical" evidence="1">
    <location>
        <begin position="39"/>
        <end position="57"/>
    </location>
</feature>
<protein>
    <submittedName>
        <fullName evidence="2">Uncharacterized protein</fullName>
    </submittedName>
</protein>